<keyword evidence="2" id="KW-1185">Reference proteome</keyword>
<dbReference type="EMBL" id="KN881851">
    <property type="protein sequence ID" value="KIY48251.1"/>
    <property type="molecule type" value="Genomic_DNA"/>
</dbReference>
<accession>A0A0D7AEF2</accession>
<name>A0A0D7AEF2_9AGAR</name>
<reference evidence="1 2" key="1">
    <citation type="journal article" date="2015" name="Fungal Genet. Biol.">
        <title>Evolution of novel wood decay mechanisms in Agaricales revealed by the genome sequences of Fistulina hepatica and Cylindrobasidium torrendii.</title>
        <authorList>
            <person name="Floudas D."/>
            <person name="Held B.W."/>
            <person name="Riley R."/>
            <person name="Nagy L.G."/>
            <person name="Koehler G."/>
            <person name="Ransdell A.S."/>
            <person name="Younus H."/>
            <person name="Chow J."/>
            <person name="Chiniquy J."/>
            <person name="Lipzen A."/>
            <person name="Tritt A."/>
            <person name="Sun H."/>
            <person name="Haridas S."/>
            <person name="LaButti K."/>
            <person name="Ohm R.A."/>
            <person name="Kues U."/>
            <person name="Blanchette R.A."/>
            <person name="Grigoriev I.V."/>
            <person name="Minto R.E."/>
            <person name="Hibbett D.S."/>
        </authorList>
    </citation>
    <scope>NUCLEOTIDE SEQUENCE [LARGE SCALE GENOMIC DNA]</scope>
    <source>
        <strain evidence="1 2">ATCC 64428</strain>
    </source>
</reference>
<evidence type="ECO:0000313" key="2">
    <source>
        <dbReference type="Proteomes" id="UP000054144"/>
    </source>
</evidence>
<proteinExistence type="predicted"/>
<gene>
    <name evidence="1" type="ORF">FISHEDRAFT_65796</name>
</gene>
<evidence type="ECO:0008006" key="3">
    <source>
        <dbReference type="Google" id="ProtNLM"/>
    </source>
</evidence>
<dbReference type="OrthoDB" id="3258324at2759"/>
<sequence length="440" mass="50221">MAICLIGLEVLYEYVWISKAAEARRFARLLEHQACDGHGSTVGVLMRKLHIETNTFERCDPKDLRIILDHAPLLVDYSDHHSVRRNLLEEIQDPTIAPDELLRALARPNNVIKRLTWTNYDDLCFHSHLTPALQPTMHTLEYLELTFLYNDSPLKVLDDLSGECLVFSALKSLKVTLDNATFTVLSTWQLPVLRNLSVVSADFSYASSGFATFFRVHGPSVKQLELGHSSAVIEEHYLAHRENGQGAIDLLRNGILAEWCPNLEEFVCSADAEWNWHDPDWIAPHLLLRFHPRVKLIAVRDLDKRLRDDLELARTNRHFANVGSDADGLDGEQVFFRVLEQMSSLLRKQAFPQLKFIRDMSYGSECMRCSPATYGNGHDGILCLRDRRRILNFWAAILMRCQGSGVWLEGCEGVNVTIQNLRRAGHVILLAQQRQRSMLL</sequence>
<protein>
    <recommendedName>
        <fullName evidence="3">F-box domain-containing protein</fullName>
    </recommendedName>
</protein>
<evidence type="ECO:0000313" key="1">
    <source>
        <dbReference type="EMBL" id="KIY48251.1"/>
    </source>
</evidence>
<dbReference type="AlphaFoldDB" id="A0A0D7AEF2"/>
<organism evidence="1 2">
    <name type="scientific">Fistulina hepatica ATCC 64428</name>
    <dbReference type="NCBI Taxonomy" id="1128425"/>
    <lineage>
        <taxon>Eukaryota</taxon>
        <taxon>Fungi</taxon>
        <taxon>Dikarya</taxon>
        <taxon>Basidiomycota</taxon>
        <taxon>Agaricomycotina</taxon>
        <taxon>Agaricomycetes</taxon>
        <taxon>Agaricomycetidae</taxon>
        <taxon>Agaricales</taxon>
        <taxon>Fistulinaceae</taxon>
        <taxon>Fistulina</taxon>
    </lineage>
</organism>
<dbReference type="Proteomes" id="UP000054144">
    <property type="component" value="Unassembled WGS sequence"/>
</dbReference>